<sequence length="456" mass="51042">VSRNIILLGIVAVLIVPWVNRSANSQINAHENIILGRPTATSIVISVQTEKNTLVTTQYGTIPDHHTNQTPSTGPSENNIAEISIGGLLSNTRYYYQICYFQSGDADCQPGEQHSFHTQRSRGSTFRFGVQGDSHPESATSRRGGGMGGPLFHPDLYQRTLENVAHNQPDLYFMLGDDFSISNEMEDFFLGENIEANLQLIDDLYSNQRNFLTTIANSTALFAVNGNHEETRRAFLGTPLHDMAIHAGSARTRFFPLPAPNHFYSADPELVPGIGLLRDYYAFTWGDALFVAIDPYWHSPVQGWNSGGMGAGMGTGNWSTKITSEEKQAEYLNLISARKDRWEATMGDAQYEWLGKTLSESNAKYKFVFAHHVCTCGRGGIENAKYWEWGGHNMEGTWEFDERRPDWELPVHQLMVKHGVTVFFQGHDHLFARQDLDGVIYQSVPVPGDPQYTGKN</sequence>
<organism evidence="4">
    <name type="scientific">marine metagenome</name>
    <dbReference type="NCBI Taxonomy" id="408172"/>
    <lineage>
        <taxon>unclassified sequences</taxon>
        <taxon>metagenomes</taxon>
        <taxon>ecological metagenomes</taxon>
    </lineage>
</organism>
<accession>A0A382EJV2</accession>
<evidence type="ECO:0000256" key="2">
    <source>
        <dbReference type="SAM" id="MobiDB-lite"/>
    </source>
</evidence>
<dbReference type="SUPFAM" id="SSF56300">
    <property type="entry name" value="Metallo-dependent phosphatases"/>
    <property type="match status" value="1"/>
</dbReference>
<gene>
    <name evidence="4" type="ORF">METZ01_LOCUS203047</name>
</gene>
<feature type="region of interest" description="Disordered" evidence="2">
    <location>
        <begin position="126"/>
        <end position="147"/>
    </location>
</feature>
<name>A0A382EJV2_9ZZZZ</name>
<dbReference type="Pfam" id="PF00149">
    <property type="entry name" value="Metallophos"/>
    <property type="match status" value="1"/>
</dbReference>
<dbReference type="Gene3D" id="3.60.21.10">
    <property type="match status" value="1"/>
</dbReference>
<dbReference type="InterPro" id="IPR029052">
    <property type="entry name" value="Metallo-depent_PP-like"/>
</dbReference>
<evidence type="ECO:0000259" key="3">
    <source>
        <dbReference type="Pfam" id="PF00149"/>
    </source>
</evidence>
<dbReference type="GO" id="GO:0003993">
    <property type="term" value="F:acid phosphatase activity"/>
    <property type="evidence" value="ECO:0007669"/>
    <property type="project" value="InterPro"/>
</dbReference>
<dbReference type="AlphaFoldDB" id="A0A382EJV2"/>
<dbReference type="EMBL" id="UINC01044569">
    <property type="protein sequence ID" value="SVB50193.1"/>
    <property type="molecule type" value="Genomic_DNA"/>
</dbReference>
<dbReference type="InterPro" id="IPR004843">
    <property type="entry name" value="Calcineurin-like_PHP"/>
</dbReference>
<feature type="domain" description="Calcineurin-like phosphoesterase" evidence="3">
    <location>
        <begin position="126"/>
        <end position="429"/>
    </location>
</feature>
<evidence type="ECO:0000313" key="4">
    <source>
        <dbReference type="EMBL" id="SVB50193.1"/>
    </source>
</evidence>
<feature type="non-terminal residue" evidence="4">
    <location>
        <position position="456"/>
    </location>
</feature>
<dbReference type="PANTHER" id="PTHR22953">
    <property type="entry name" value="ACID PHOSPHATASE RELATED"/>
    <property type="match status" value="1"/>
</dbReference>
<dbReference type="PANTHER" id="PTHR22953:SF153">
    <property type="entry name" value="PURPLE ACID PHOSPHATASE"/>
    <property type="match status" value="1"/>
</dbReference>
<reference evidence="4" key="1">
    <citation type="submission" date="2018-05" db="EMBL/GenBank/DDBJ databases">
        <authorList>
            <person name="Lanie J.A."/>
            <person name="Ng W.-L."/>
            <person name="Kazmierczak K.M."/>
            <person name="Andrzejewski T.M."/>
            <person name="Davidsen T.M."/>
            <person name="Wayne K.J."/>
            <person name="Tettelin H."/>
            <person name="Glass J.I."/>
            <person name="Rusch D."/>
            <person name="Podicherti R."/>
            <person name="Tsui H.-C.T."/>
            <person name="Winkler M.E."/>
        </authorList>
    </citation>
    <scope>NUCLEOTIDE SEQUENCE</scope>
</reference>
<dbReference type="InterPro" id="IPR039331">
    <property type="entry name" value="PAPs-like"/>
</dbReference>
<keyword evidence="1" id="KW-0732">Signal</keyword>
<feature type="non-terminal residue" evidence="4">
    <location>
        <position position="1"/>
    </location>
</feature>
<protein>
    <recommendedName>
        <fullName evidence="3">Calcineurin-like phosphoesterase domain-containing protein</fullName>
    </recommendedName>
</protein>
<proteinExistence type="predicted"/>
<evidence type="ECO:0000256" key="1">
    <source>
        <dbReference type="ARBA" id="ARBA00022729"/>
    </source>
</evidence>